<organism evidence="2 3">
    <name type="scientific">Tritonibacter aquimaris</name>
    <dbReference type="NCBI Taxonomy" id="2663379"/>
    <lineage>
        <taxon>Bacteria</taxon>
        <taxon>Pseudomonadati</taxon>
        <taxon>Pseudomonadota</taxon>
        <taxon>Alphaproteobacteria</taxon>
        <taxon>Rhodobacterales</taxon>
        <taxon>Paracoccaceae</taxon>
        <taxon>Tritonibacter</taxon>
    </lineage>
</organism>
<gene>
    <name evidence="2" type="ORF">GG681_12275</name>
</gene>
<keyword evidence="3" id="KW-1185">Reference proteome</keyword>
<dbReference type="RefSeq" id="WP_153548292.1">
    <property type="nucleotide sequence ID" value="NZ_WIXK01000005.1"/>
</dbReference>
<evidence type="ECO:0000313" key="3">
    <source>
        <dbReference type="Proteomes" id="UP000436694"/>
    </source>
</evidence>
<proteinExistence type="predicted"/>
<dbReference type="AlphaFoldDB" id="A0A844AZS5"/>
<evidence type="ECO:0000313" key="2">
    <source>
        <dbReference type="EMBL" id="MQY43421.1"/>
    </source>
</evidence>
<sequence>MRRWKFLMVATALALTPALAAAKPRPLSHPIFYQEMGYAMGGYDPVSYFRADQPLRGDVSYSVMWKGVTWLFASQAHQLLFEANPRAYAPRFGGYCSYGVSVGYLVSGDPTAFEIRDGVLYMLHSPEVQARWEKNRAQHMQAAQEHWPELLRE</sequence>
<dbReference type="Proteomes" id="UP000436694">
    <property type="component" value="Unassembled WGS sequence"/>
</dbReference>
<reference evidence="2 3" key="1">
    <citation type="submission" date="2019-10" db="EMBL/GenBank/DDBJ databases">
        <title>Epibacterium sp. nov., isolated from seawater.</title>
        <authorList>
            <person name="Zhang X."/>
            <person name="Li N."/>
        </authorList>
    </citation>
    <scope>NUCLEOTIDE SEQUENCE [LARGE SCALE GENOMIC DNA]</scope>
    <source>
        <strain evidence="2 3">SM1969</strain>
    </source>
</reference>
<dbReference type="EMBL" id="WIXK01000005">
    <property type="protein sequence ID" value="MQY43421.1"/>
    <property type="molecule type" value="Genomic_DNA"/>
</dbReference>
<dbReference type="NCBIfam" id="NF041384">
    <property type="entry name" value="YHS_seleno_dom"/>
    <property type="match status" value="1"/>
</dbReference>
<evidence type="ECO:0008006" key="4">
    <source>
        <dbReference type="Google" id="ProtNLM"/>
    </source>
</evidence>
<feature type="signal peptide" evidence="1">
    <location>
        <begin position="1"/>
        <end position="20"/>
    </location>
</feature>
<protein>
    <recommendedName>
        <fullName evidence="4">YHS domain protein</fullName>
    </recommendedName>
</protein>
<accession>A0A844AZS5</accession>
<evidence type="ECO:0000256" key="1">
    <source>
        <dbReference type="SAM" id="SignalP"/>
    </source>
</evidence>
<keyword evidence="1" id="KW-0732">Signal</keyword>
<name>A0A844AZS5_9RHOB</name>
<feature type="chain" id="PRO_5032474745" description="YHS domain protein" evidence="1">
    <location>
        <begin position="21"/>
        <end position="153"/>
    </location>
</feature>
<comment type="caution">
    <text evidence="2">The sequence shown here is derived from an EMBL/GenBank/DDBJ whole genome shotgun (WGS) entry which is preliminary data.</text>
</comment>